<reference evidence="1 2" key="1">
    <citation type="submission" date="2018-11" db="EMBL/GenBank/DDBJ databases">
        <title>Genetic determinants and prediction of antibiotic resistance phenotypes in Helicobacter pylori.</title>
        <authorList>
            <person name="Wagner K."/>
        </authorList>
    </citation>
    <scope>NUCLEOTIDE SEQUENCE [LARGE SCALE GENOMIC DNA]</scope>
    <source>
        <strain evidence="1 2">ZH70</strain>
    </source>
</reference>
<protein>
    <submittedName>
        <fullName evidence="1">MCE family protein</fullName>
    </submittedName>
</protein>
<comment type="caution">
    <text evidence="1">The sequence shown here is derived from an EMBL/GenBank/DDBJ whole genome shotgun (WGS) entry which is preliminary data.</text>
</comment>
<feature type="non-terminal residue" evidence="1">
    <location>
        <position position="1"/>
    </location>
</feature>
<proteinExistence type="predicted"/>
<accession>A0A438VDQ4</accession>
<evidence type="ECO:0000313" key="1">
    <source>
        <dbReference type="EMBL" id="RVZ08714.1"/>
    </source>
</evidence>
<gene>
    <name evidence="1" type="ORF">EC518_15880</name>
</gene>
<dbReference type="EMBL" id="RJGP01001778">
    <property type="protein sequence ID" value="RVZ08714.1"/>
    <property type="molecule type" value="Genomic_DNA"/>
</dbReference>
<dbReference type="AlphaFoldDB" id="A0A438VDQ4"/>
<name>A0A438VDQ4_HELPX</name>
<dbReference type="PANTHER" id="PTHR36698:SF2">
    <property type="entry name" value="MCE_MLAD DOMAIN-CONTAINING PROTEIN"/>
    <property type="match status" value="1"/>
</dbReference>
<feature type="non-terminal residue" evidence="1">
    <location>
        <position position="72"/>
    </location>
</feature>
<dbReference type="PANTHER" id="PTHR36698">
    <property type="entry name" value="BLL5892 PROTEIN"/>
    <property type="match status" value="1"/>
</dbReference>
<evidence type="ECO:0000313" key="2">
    <source>
        <dbReference type="Proteomes" id="UP000289022"/>
    </source>
</evidence>
<dbReference type="Proteomes" id="UP000289022">
    <property type="component" value="Unassembled WGS sequence"/>
</dbReference>
<sequence>DENVEKFKHILASVDDFIANLDSRKTQFDSLISNANNLVSNVNNVALDVDKRLKQGQYDFKAMFTPLIMQAQ</sequence>
<organism evidence="1 2">
    <name type="scientific">Helicobacter pylori</name>
    <name type="common">Campylobacter pylori</name>
    <dbReference type="NCBI Taxonomy" id="210"/>
    <lineage>
        <taxon>Bacteria</taxon>
        <taxon>Pseudomonadati</taxon>
        <taxon>Campylobacterota</taxon>
        <taxon>Epsilonproteobacteria</taxon>
        <taxon>Campylobacterales</taxon>
        <taxon>Helicobacteraceae</taxon>
        <taxon>Helicobacter</taxon>
    </lineage>
</organism>